<dbReference type="PANTHER" id="PTHR46914:SF1">
    <property type="entry name" value="BACULOVIRAL IAP REPEAT-CONTAINING PROTEIN 1"/>
    <property type="match status" value="1"/>
</dbReference>
<reference evidence="2" key="2">
    <citation type="submission" date="2025-09" db="UniProtKB">
        <authorList>
            <consortium name="Ensembl"/>
        </authorList>
    </citation>
    <scope>IDENTIFICATION</scope>
</reference>
<dbReference type="PROSITE" id="PS50143">
    <property type="entry name" value="BIR_REPEAT_2"/>
    <property type="match status" value="3"/>
</dbReference>
<accession>A0A8C5LM73</accession>
<dbReference type="GO" id="GO:0005524">
    <property type="term" value="F:ATP binding"/>
    <property type="evidence" value="ECO:0007669"/>
    <property type="project" value="TreeGrafter"/>
</dbReference>
<keyword evidence="3" id="KW-1185">Reference proteome</keyword>
<proteinExistence type="predicted"/>
<dbReference type="CDD" id="cd00022">
    <property type="entry name" value="BIR"/>
    <property type="match status" value="2"/>
</dbReference>
<reference evidence="2" key="1">
    <citation type="submission" date="2025-08" db="UniProtKB">
        <authorList>
            <consortium name="Ensembl"/>
        </authorList>
    </citation>
    <scope>IDENTIFICATION</scope>
</reference>
<dbReference type="PANTHER" id="PTHR46914">
    <property type="entry name" value="BACULOVIRAL IAP REPEAT-CONTAINING PROTEIN 1"/>
    <property type="match status" value="1"/>
</dbReference>
<dbReference type="Ensembl" id="ENSLLET00000000371.1">
    <property type="protein sequence ID" value="ENSLLEP00000000350.1"/>
    <property type="gene ID" value="ENSLLEG00000000241.1"/>
</dbReference>
<feature type="compositionally biased region" description="Low complexity" evidence="1">
    <location>
        <begin position="319"/>
        <end position="340"/>
    </location>
</feature>
<organism evidence="2 3">
    <name type="scientific">Leptobrachium leishanense</name>
    <name type="common">Leishan spiny toad</name>
    <dbReference type="NCBI Taxonomy" id="445787"/>
    <lineage>
        <taxon>Eukaryota</taxon>
        <taxon>Metazoa</taxon>
        <taxon>Chordata</taxon>
        <taxon>Craniata</taxon>
        <taxon>Vertebrata</taxon>
        <taxon>Euteleostomi</taxon>
        <taxon>Amphibia</taxon>
        <taxon>Batrachia</taxon>
        <taxon>Anura</taxon>
        <taxon>Pelobatoidea</taxon>
        <taxon>Megophryidae</taxon>
        <taxon>Leptobrachium</taxon>
    </lineage>
</organism>
<dbReference type="SMART" id="SM00238">
    <property type="entry name" value="BIR"/>
    <property type="match status" value="2"/>
</dbReference>
<dbReference type="GO" id="GO:0043027">
    <property type="term" value="F:cysteine-type endopeptidase inhibitor activity involved in apoptotic process"/>
    <property type="evidence" value="ECO:0007669"/>
    <property type="project" value="InterPro"/>
</dbReference>
<sequence>MASSKDLSESEEDLVDVMKIKEFDPEEMKKTMSFLTIDFQQYAAEENQKNAAIRQQLGKSYNIEMRSEAARLKSFLSYKKLSSWCPKLMASAGFYFTGVEHSVQCFCCGLVFCSSSLRTPPYEDHVRHNPNCDFIQGKDVGNIPKYEVRVQLLEINHKDLKEFITEESRVISFGNWPFYARIQAEELARTGFFFTGSKSNSIFQDVDVRLDSFKRWPENSHINPADLARAGFYYTGISDAVKCFSCGISLYSFEPEDDPYIEHMKHSSSCEVLCTMTHIKPIQGEAERQVKPLHVKSSIVVVVSCKVVFDLSRPHGQRSSRPSCPLPSSGVHLSSSLLLQ</sequence>
<dbReference type="InterPro" id="IPR001370">
    <property type="entry name" value="BIR_rpt"/>
</dbReference>
<dbReference type="OrthoDB" id="9950296at2759"/>
<dbReference type="GO" id="GO:0072557">
    <property type="term" value="C:IPAF inflammasome complex"/>
    <property type="evidence" value="ECO:0007669"/>
    <property type="project" value="TreeGrafter"/>
</dbReference>
<dbReference type="GeneTree" id="ENSGT00940000163559"/>
<dbReference type="Gene3D" id="1.10.1170.10">
    <property type="entry name" value="Inhibitor Of Apoptosis Protein (2mihbC-IAP-1), Chain A"/>
    <property type="match status" value="3"/>
</dbReference>
<feature type="region of interest" description="Disordered" evidence="1">
    <location>
        <begin position="313"/>
        <end position="340"/>
    </location>
</feature>
<evidence type="ECO:0000313" key="3">
    <source>
        <dbReference type="Proteomes" id="UP000694569"/>
    </source>
</evidence>
<dbReference type="Pfam" id="PF00653">
    <property type="entry name" value="BIR"/>
    <property type="match status" value="2"/>
</dbReference>
<dbReference type="GO" id="GO:0016045">
    <property type="term" value="P:detection of bacterium"/>
    <property type="evidence" value="ECO:0007669"/>
    <property type="project" value="TreeGrafter"/>
</dbReference>
<dbReference type="InterPro" id="IPR028789">
    <property type="entry name" value="Naip"/>
</dbReference>
<dbReference type="SUPFAM" id="SSF57924">
    <property type="entry name" value="Inhibitor of apoptosis (IAP) repeat"/>
    <property type="match status" value="3"/>
</dbReference>
<dbReference type="AlphaFoldDB" id="A0A8C5LM73"/>
<dbReference type="Proteomes" id="UP000694569">
    <property type="component" value="Unplaced"/>
</dbReference>
<dbReference type="GO" id="GO:0070269">
    <property type="term" value="P:pyroptotic inflammatory response"/>
    <property type="evidence" value="ECO:0007669"/>
    <property type="project" value="TreeGrafter"/>
</dbReference>
<dbReference type="GO" id="GO:0042742">
    <property type="term" value="P:defense response to bacterium"/>
    <property type="evidence" value="ECO:0007669"/>
    <property type="project" value="TreeGrafter"/>
</dbReference>
<dbReference type="GO" id="GO:0043066">
    <property type="term" value="P:negative regulation of apoptotic process"/>
    <property type="evidence" value="ECO:0007669"/>
    <property type="project" value="InterPro"/>
</dbReference>
<evidence type="ECO:0000313" key="2">
    <source>
        <dbReference type="Ensembl" id="ENSLLEP00000000350.1"/>
    </source>
</evidence>
<evidence type="ECO:0000256" key="1">
    <source>
        <dbReference type="SAM" id="MobiDB-lite"/>
    </source>
</evidence>
<protein>
    <submittedName>
        <fullName evidence="2">Uncharacterized protein</fullName>
    </submittedName>
</protein>
<name>A0A8C5LM73_9ANUR</name>